<dbReference type="AlphaFoldDB" id="A0A3Q2XPP6"/>
<dbReference type="Proteomes" id="UP000264820">
    <property type="component" value="Unplaced"/>
</dbReference>
<reference evidence="15" key="1">
    <citation type="submission" date="2025-08" db="UniProtKB">
        <authorList>
            <consortium name="Ensembl"/>
        </authorList>
    </citation>
    <scope>IDENTIFICATION</scope>
</reference>
<feature type="region of interest" description="Disordered" evidence="12">
    <location>
        <begin position="1"/>
        <end position="26"/>
    </location>
</feature>
<feature type="domain" description="Glycylpeptide N-tetradecanoyltransferase N-terminal" evidence="13">
    <location>
        <begin position="120"/>
        <end position="271"/>
    </location>
</feature>
<evidence type="ECO:0000256" key="11">
    <source>
        <dbReference type="RuleBase" id="RU004178"/>
    </source>
</evidence>
<keyword evidence="5" id="KW-0597">Phosphoprotein</keyword>
<dbReference type="EC" id="2.3.1.97" evidence="10"/>
<dbReference type="FunFam" id="3.40.630.170:FF:000003">
    <property type="entry name" value="Glycylpeptide N-tetradecanoyltransferase"/>
    <property type="match status" value="1"/>
</dbReference>
<dbReference type="Gene3D" id="3.40.630.170">
    <property type="match status" value="1"/>
</dbReference>
<dbReference type="InterPro" id="IPR016181">
    <property type="entry name" value="Acyl_CoA_acyltransferase"/>
</dbReference>
<evidence type="ECO:0000256" key="1">
    <source>
        <dbReference type="ARBA" id="ARBA00004170"/>
    </source>
</evidence>
<keyword evidence="4" id="KW-0963">Cytoplasm</keyword>
<dbReference type="Ensembl" id="ENSHCOT00000011110.1">
    <property type="protein sequence ID" value="ENSHCOP00000002021.1"/>
    <property type="gene ID" value="ENSHCOG00000003133.1"/>
</dbReference>
<dbReference type="GO" id="GO:0004379">
    <property type="term" value="F:glycylpeptide N-tetradecanoyltransferase activity"/>
    <property type="evidence" value="ECO:0007669"/>
    <property type="project" value="UniProtKB-EC"/>
</dbReference>
<dbReference type="GO" id="GO:0016020">
    <property type="term" value="C:membrane"/>
    <property type="evidence" value="ECO:0007669"/>
    <property type="project" value="UniProtKB-SubCell"/>
</dbReference>
<dbReference type="SUPFAM" id="SSF55729">
    <property type="entry name" value="Acyl-CoA N-acyltransferases (Nat)"/>
    <property type="match status" value="2"/>
</dbReference>
<keyword evidence="7" id="KW-0472">Membrane</keyword>
<evidence type="ECO:0000256" key="12">
    <source>
        <dbReference type="SAM" id="MobiDB-lite"/>
    </source>
</evidence>
<dbReference type="STRING" id="109280.ENSHCOP00000002021"/>
<dbReference type="Pfam" id="PF02799">
    <property type="entry name" value="NMT_C"/>
    <property type="match status" value="1"/>
</dbReference>
<dbReference type="Pfam" id="PF01233">
    <property type="entry name" value="NMT"/>
    <property type="match status" value="1"/>
</dbReference>
<dbReference type="PIRSF" id="PIRSF015892">
    <property type="entry name" value="N-myristl_transf"/>
    <property type="match status" value="1"/>
</dbReference>
<name>A0A3Q2XPP6_HIPCM</name>
<dbReference type="InterPro" id="IPR000903">
    <property type="entry name" value="NMT"/>
</dbReference>
<dbReference type="PANTHER" id="PTHR11377">
    <property type="entry name" value="N-MYRISTOYL TRANSFERASE"/>
    <property type="match status" value="1"/>
</dbReference>
<evidence type="ECO:0000256" key="10">
    <source>
        <dbReference type="RuleBase" id="RU000586"/>
    </source>
</evidence>
<evidence type="ECO:0000256" key="2">
    <source>
        <dbReference type="ARBA" id="ARBA00004514"/>
    </source>
</evidence>
<evidence type="ECO:0000313" key="16">
    <source>
        <dbReference type="Proteomes" id="UP000264820"/>
    </source>
</evidence>
<evidence type="ECO:0000256" key="6">
    <source>
        <dbReference type="ARBA" id="ARBA00022679"/>
    </source>
</evidence>
<evidence type="ECO:0000313" key="15">
    <source>
        <dbReference type="Ensembl" id="ENSHCOP00000002021.1"/>
    </source>
</evidence>
<evidence type="ECO:0000256" key="7">
    <source>
        <dbReference type="ARBA" id="ARBA00023136"/>
    </source>
</evidence>
<comment type="similarity">
    <text evidence="3 11">Belongs to the NMT family.</text>
</comment>
<evidence type="ECO:0000259" key="14">
    <source>
        <dbReference type="Pfam" id="PF02799"/>
    </source>
</evidence>
<organism evidence="15 16">
    <name type="scientific">Hippocampus comes</name>
    <name type="common">Tiger tail seahorse</name>
    <dbReference type="NCBI Taxonomy" id="109280"/>
    <lineage>
        <taxon>Eukaryota</taxon>
        <taxon>Metazoa</taxon>
        <taxon>Chordata</taxon>
        <taxon>Craniata</taxon>
        <taxon>Vertebrata</taxon>
        <taxon>Euteleostomi</taxon>
        <taxon>Actinopterygii</taxon>
        <taxon>Neopterygii</taxon>
        <taxon>Teleostei</taxon>
        <taxon>Neoteleostei</taxon>
        <taxon>Acanthomorphata</taxon>
        <taxon>Syngnathiaria</taxon>
        <taxon>Syngnathiformes</taxon>
        <taxon>Syngnathoidei</taxon>
        <taxon>Syngnathidae</taxon>
        <taxon>Hippocampus</taxon>
    </lineage>
</organism>
<feature type="compositionally biased region" description="Basic and acidic residues" evidence="12">
    <location>
        <begin position="16"/>
        <end position="26"/>
    </location>
</feature>
<keyword evidence="6 10" id="KW-0808">Transferase</keyword>
<accession>A0A3Q2XPP6</accession>
<protein>
    <recommendedName>
        <fullName evidence="10">Glycylpeptide N-tetradecanoyltransferase</fullName>
        <ecNumber evidence="10">2.3.1.97</ecNumber>
    </recommendedName>
</protein>
<comment type="catalytic activity">
    <reaction evidence="9 10">
        <text>N-terminal glycyl-[protein] + tetradecanoyl-CoA = N-tetradecanoylglycyl-[protein] + CoA + H(+)</text>
        <dbReference type="Rhea" id="RHEA:15521"/>
        <dbReference type="Rhea" id="RHEA-COMP:12666"/>
        <dbReference type="Rhea" id="RHEA-COMP:12667"/>
        <dbReference type="ChEBI" id="CHEBI:15378"/>
        <dbReference type="ChEBI" id="CHEBI:57287"/>
        <dbReference type="ChEBI" id="CHEBI:57385"/>
        <dbReference type="ChEBI" id="CHEBI:64723"/>
        <dbReference type="ChEBI" id="CHEBI:133050"/>
        <dbReference type="EC" id="2.3.1.97"/>
    </reaction>
</comment>
<sequence>MDHGGGPKKSQKKQRKQDQWRGERPRDIFEKVWSARDSFGERTRRLPLTAFARPLPQLDSLPESKQQEIQRALHLFSFGQTMPRTLQQAARRAYEFWHTQPVPKLGETAMGRGQITAGEASAREEPYSLPRGFSWDTLELSRPSVMQELRTLLNENYTEDDDNTVAPDLSVDYLQWVLQPPNWLAQWHCGVRVESNKKLVGFIAAVPADVHVYDTVKRMAQIKFLCVHKKLRLKRMTPVLIRELARRVRRQGVGQAAYTASVVLPTPLSSCRLHHRPLNLRKLLEVQYPGIRGDMPPQRALKFYRLPENTKTAGLRPMTKDHIERVRRLLQANLSKFHLKAGWSREEVAHWLLPREDVIDTYVVEADDGALTGVVSFYGISSKVLNHRLHGSVRAAHLFYATSAAGGDLVQLAEDALVLLKSKGFDIVIAADVMDNNRFLEQLKFSFSGKWLHYYLYNWRCPTLISEPVTLGLILKFKKDSRTILSRACNTWLNIKIQLTILST</sequence>
<reference evidence="15" key="2">
    <citation type="submission" date="2025-09" db="UniProtKB">
        <authorList>
            <consortium name="Ensembl"/>
        </authorList>
    </citation>
    <scope>IDENTIFICATION</scope>
</reference>
<dbReference type="GeneTree" id="ENSGT00390000017837"/>
<feature type="domain" description="Glycylpeptide N-tetradecanoyltransferase C-terminal" evidence="14">
    <location>
        <begin position="285"/>
        <end position="463"/>
    </location>
</feature>
<evidence type="ECO:0000256" key="8">
    <source>
        <dbReference type="ARBA" id="ARBA00023315"/>
    </source>
</evidence>
<dbReference type="GO" id="GO:0005829">
    <property type="term" value="C:cytosol"/>
    <property type="evidence" value="ECO:0007669"/>
    <property type="project" value="UniProtKB-SubCell"/>
</dbReference>
<keyword evidence="8 10" id="KW-0012">Acyltransferase</keyword>
<evidence type="ECO:0000256" key="3">
    <source>
        <dbReference type="ARBA" id="ARBA00009469"/>
    </source>
</evidence>
<dbReference type="InterPro" id="IPR022676">
    <property type="entry name" value="NMT_N"/>
</dbReference>
<comment type="subcellular location">
    <subcellularLocation>
        <location evidence="2">Cytoplasm</location>
        <location evidence="2">Cytosol</location>
    </subcellularLocation>
    <subcellularLocation>
        <location evidence="1">Membrane</location>
        <topology evidence="1">Peripheral membrane protein</topology>
    </subcellularLocation>
</comment>
<evidence type="ECO:0000256" key="4">
    <source>
        <dbReference type="ARBA" id="ARBA00022490"/>
    </source>
</evidence>
<evidence type="ECO:0000259" key="13">
    <source>
        <dbReference type="Pfam" id="PF01233"/>
    </source>
</evidence>
<dbReference type="InterPro" id="IPR022677">
    <property type="entry name" value="NMT_C"/>
</dbReference>
<dbReference type="PANTHER" id="PTHR11377:SF7">
    <property type="entry name" value="GLYCYLPEPTIDE N-TETRADECANOYLTRANSFERASE 1"/>
    <property type="match status" value="1"/>
</dbReference>
<evidence type="ECO:0000256" key="5">
    <source>
        <dbReference type="ARBA" id="ARBA00022553"/>
    </source>
</evidence>
<comment type="function">
    <text evidence="10">Adds a myristoyl group to the N-terminal glycine residue of certain cellular proteins.</text>
</comment>
<evidence type="ECO:0000256" key="9">
    <source>
        <dbReference type="ARBA" id="ARBA00048276"/>
    </source>
</evidence>
<keyword evidence="16" id="KW-1185">Reference proteome</keyword>
<proteinExistence type="inferred from homology"/>